<name>A0A4V3EIJ2_9ACTN</name>
<evidence type="ECO:0000256" key="1">
    <source>
        <dbReference type="ARBA" id="ARBA00022642"/>
    </source>
</evidence>
<gene>
    <name evidence="5" type="ORF">BDK89_0273</name>
</gene>
<keyword evidence="6" id="KW-1185">Reference proteome</keyword>
<proteinExistence type="inferred from homology"/>
<dbReference type="Proteomes" id="UP000294558">
    <property type="component" value="Unassembled WGS sequence"/>
</dbReference>
<dbReference type="GO" id="GO:0030170">
    <property type="term" value="F:pyridoxal phosphate binding"/>
    <property type="evidence" value="ECO:0007669"/>
    <property type="project" value="InterPro"/>
</dbReference>
<dbReference type="GO" id="GO:0097053">
    <property type="term" value="P:L-kynurenine catabolic process"/>
    <property type="evidence" value="ECO:0007669"/>
    <property type="project" value="UniProtKB-UniPathway"/>
</dbReference>
<dbReference type="EMBL" id="SOAU01000001">
    <property type="protein sequence ID" value="TDT14718.1"/>
    <property type="molecule type" value="Genomic_DNA"/>
</dbReference>
<comment type="catalytic activity">
    <reaction evidence="4">
        <text>3-hydroxy-L-kynurenine + H2O = 3-hydroxyanthranilate + L-alanine + H(+)</text>
        <dbReference type="Rhea" id="RHEA:25143"/>
        <dbReference type="ChEBI" id="CHEBI:15377"/>
        <dbReference type="ChEBI" id="CHEBI:15378"/>
        <dbReference type="ChEBI" id="CHEBI:36559"/>
        <dbReference type="ChEBI" id="CHEBI:57972"/>
        <dbReference type="ChEBI" id="CHEBI:58125"/>
        <dbReference type="EC" id="3.7.1.3"/>
    </reaction>
</comment>
<comment type="pathway">
    <text evidence="4">Amino-acid degradation; L-kynurenine degradation; L-alanine and anthranilate from L-kynurenine: step 1/1.</text>
</comment>
<dbReference type="PANTHER" id="PTHR14084">
    <property type="entry name" value="KYNURENINASE"/>
    <property type="match status" value="1"/>
</dbReference>
<dbReference type="Pfam" id="PF22580">
    <property type="entry name" value="KYNU_C"/>
    <property type="match status" value="1"/>
</dbReference>
<dbReference type="GO" id="GO:0005737">
    <property type="term" value="C:cytoplasm"/>
    <property type="evidence" value="ECO:0007669"/>
    <property type="project" value="InterPro"/>
</dbReference>
<keyword evidence="3 4" id="KW-0663">Pyridoxal phosphate</keyword>
<dbReference type="InterPro" id="IPR015422">
    <property type="entry name" value="PyrdxlP-dep_Trfase_small"/>
</dbReference>
<comment type="caution">
    <text evidence="5">The sequence shown here is derived from an EMBL/GenBank/DDBJ whole genome shotgun (WGS) entry which is preliminary data.</text>
</comment>
<dbReference type="InterPro" id="IPR015424">
    <property type="entry name" value="PyrdxlP-dep_Trfase"/>
</dbReference>
<dbReference type="UniPathway" id="UPA00334">
    <property type="reaction ID" value="UER00455"/>
</dbReference>
<dbReference type="Gene3D" id="3.90.1150.10">
    <property type="entry name" value="Aspartate Aminotransferase, domain 1"/>
    <property type="match status" value="1"/>
</dbReference>
<keyword evidence="1 4" id="KW-0662">Pyridine nucleotide biosynthesis</keyword>
<evidence type="ECO:0000256" key="2">
    <source>
        <dbReference type="ARBA" id="ARBA00022801"/>
    </source>
</evidence>
<dbReference type="SUPFAM" id="SSF53383">
    <property type="entry name" value="PLP-dependent transferases"/>
    <property type="match status" value="1"/>
</dbReference>
<dbReference type="GO" id="GO:0043420">
    <property type="term" value="P:anthranilate metabolic process"/>
    <property type="evidence" value="ECO:0007669"/>
    <property type="project" value="TreeGrafter"/>
</dbReference>
<dbReference type="Gene3D" id="3.40.640.10">
    <property type="entry name" value="Type I PLP-dependent aspartate aminotransferase-like (Major domain)"/>
    <property type="match status" value="1"/>
</dbReference>
<comment type="similarity">
    <text evidence="4">Belongs to the kynureninase family.</text>
</comment>
<dbReference type="GO" id="GO:0030429">
    <property type="term" value="F:kynureninase activity"/>
    <property type="evidence" value="ECO:0007669"/>
    <property type="project" value="UniProtKB-EC"/>
</dbReference>
<dbReference type="RefSeq" id="WP_133867239.1">
    <property type="nucleotide sequence ID" value="NZ_SOAU01000001.1"/>
</dbReference>
<evidence type="ECO:0000313" key="6">
    <source>
        <dbReference type="Proteomes" id="UP000294558"/>
    </source>
</evidence>
<protein>
    <recommendedName>
        <fullName evidence="4">Kynureninase</fullName>
        <ecNumber evidence="4">3.7.1.3</ecNumber>
    </recommendedName>
</protein>
<comment type="cofactor">
    <cofactor evidence="4">
        <name>pyridoxal 5'-phosphate</name>
        <dbReference type="ChEBI" id="CHEBI:597326"/>
    </cofactor>
</comment>
<evidence type="ECO:0000256" key="3">
    <source>
        <dbReference type="ARBA" id="ARBA00022898"/>
    </source>
</evidence>
<evidence type="ECO:0000256" key="4">
    <source>
        <dbReference type="PIRNR" id="PIRNR038800"/>
    </source>
</evidence>
<dbReference type="GO" id="GO:0009435">
    <property type="term" value="P:NAD+ biosynthetic process"/>
    <property type="evidence" value="ECO:0007669"/>
    <property type="project" value="UniProtKB-UniPathway"/>
</dbReference>
<dbReference type="PIRSF" id="PIRSF038800">
    <property type="entry name" value="KYNU"/>
    <property type="match status" value="1"/>
</dbReference>
<organism evidence="5 6">
    <name type="scientific">Ilumatobacter fluminis</name>
    <dbReference type="NCBI Taxonomy" id="467091"/>
    <lineage>
        <taxon>Bacteria</taxon>
        <taxon>Bacillati</taxon>
        <taxon>Actinomycetota</taxon>
        <taxon>Acidimicrobiia</taxon>
        <taxon>Acidimicrobiales</taxon>
        <taxon>Ilumatobacteraceae</taxon>
        <taxon>Ilumatobacter</taxon>
    </lineage>
</organism>
<dbReference type="AlphaFoldDB" id="A0A4V3EIJ2"/>
<sequence>MQELVEEAVTLDAGDPLAGWREEFVIADPELAYLDGNSLGMPTKRAFERVEQVMRDDWAAGLIRSWDHWLDWPQAVGAELAPLIGAEPHEVVVHDSTSVNLFQLITAAVGLRPDRRVIAVDPADFPTDRYIVESIAAARDLEVRAGFDQLDDVAVAVRSMVDYRSAEIVDVATEAARAREAGAVVVWDLSHAAGLLPVRVHEVGIDLAVGCTYKFLNGGPGAPAFTFVRADLIEQLDEPFHGWFAQTDQFAMGDTFTPRADIGRFRIGTPSILSLVAAQAGIEVSAAAGIEAIRAKSVELGRFGLRCCDALGLSTSTPRDDDRRGGHLCVHEPDARRIVAEMTEHDRVLADFREPDVVRLGCSPLTTRFADVARATIAVANRR</sequence>
<dbReference type="InterPro" id="IPR015421">
    <property type="entry name" value="PyrdxlP-dep_Trfase_major"/>
</dbReference>
<dbReference type="InterPro" id="IPR010111">
    <property type="entry name" value="Kynureninase"/>
</dbReference>
<evidence type="ECO:0000313" key="5">
    <source>
        <dbReference type="EMBL" id="TDT14718.1"/>
    </source>
</evidence>
<reference evidence="5 6" key="1">
    <citation type="submission" date="2019-03" db="EMBL/GenBank/DDBJ databases">
        <title>Sequencing the genomes of 1000 actinobacteria strains.</title>
        <authorList>
            <person name="Klenk H.-P."/>
        </authorList>
    </citation>
    <scope>NUCLEOTIDE SEQUENCE [LARGE SCALE GENOMIC DNA]</scope>
    <source>
        <strain evidence="5 6">DSM 18936</strain>
    </source>
</reference>
<comment type="catalytic activity">
    <reaction evidence="4">
        <text>L-kynurenine + H2O = anthranilate + L-alanine + H(+)</text>
        <dbReference type="Rhea" id="RHEA:16813"/>
        <dbReference type="ChEBI" id="CHEBI:15377"/>
        <dbReference type="ChEBI" id="CHEBI:15378"/>
        <dbReference type="ChEBI" id="CHEBI:16567"/>
        <dbReference type="ChEBI" id="CHEBI:57959"/>
        <dbReference type="ChEBI" id="CHEBI:57972"/>
        <dbReference type="EC" id="3.7.1.3"/>
    </reaction>
</comment>
<comment type="subunit">
    <text evidence="4">Homodimer.</text>
</comment>
<accession>A0A4V3EIJ2</accession>
<dbReference type="UniPathway" id="UPA00253">
    <property type="reaction ID" value="UER00329"/>
</dbReference>
<comment type="pathway">
    <text evidence="4">Cofactor biosynthesis; NAD(+) biosynthesis; quinolinate from L-kynurenine: step 2/3.</text>
</comment>
<keyword evidence="2 4" id="KW-0378">Hydrolase</keyword>
<dbReference type="OrthoDB" id="9812626at2"/>
<dbReference type="GO" id="GO:0019441">
    <property type="term" value="P:L-tryptophan catabolic process to kynurenine"/>
    <property type="evidence" value="ECO:0007669"/>
    <property type="project" value="TreeGrafter"/>
</dbReference>
<dbReference type="EC" id="3.7.1.3" evidence="4"/>
<dbReference type="PANTHER" id="PTHR14084:SF0">
    <property type="entry name" value="KYNURENINASE"/>
    <property type="match status" value="1"/>
</dbReference>
<comment type="function">
    <text evidence="4">Catalyzes the cleavage of L-kynurenine (L-Kyn) and L-3-hydroxykynurenine (L-3OHKyn) into anthranilic acid (AA) and 3-hydroxyanthranilic acid (3-OHAA), respectively.</text>
</comment>